<protein>
    <recommendedName>
        <fullName evidence="2">Peptidoglycan binding-like domain-containing protein</fullName>
    </recommendedName>
</protein>
<proteinExistence type="predicted"/>
<evidence type="ECO:0000259" key="2">
    <source>
        <dbReference type="Pfam" id="PF01471"/>
    </source>
</evidence>
<dbReference type="Pfam" id="PF01471">
    <property type="entry name" value="PG_binding_1"/>
    <property type="match status" value="1"/>
</dbReference>
<dbReference type="AlphaFoldDB" id="A0A1F6VQX8"/>
<reference evidence="3 4" key="1">
    <citation type="journal article" date="2016" name="Nat. Commun.">
        <title>Thousands of microbial genomes shed light on interconnected biogeochemical processes in an aquifer system.</title>
        <authorList>
            <person name="Anantharaman K."/>
            <person name="Brown C.T."/>
            <person name="Hug L.A."/>
            <person name="Sharon I."/>
            <person name="Castelle C.J."/>
            <person name="Probst A.J."/>
            <person name="Thomas B.C."/>
            <person name="Singh A."/>
            <person name="Wilkins M.J."/>
            <person name="Karaoz U."/>
            <person name="Brodie E.L."/>
            <person name="Williams K.H."/>
            <person name="Hubbard S.S."/>
            <person name="Banfield J.F."/>
        </authorList>
    </citation>
    <scope>NUCLEOTIDE SEQUENCE [LARGE SCALE GENOMIC DNA]</scope>
</reference>
<feature type="domain" description="Peptidoglycan binding-like" evidence="2">
    <location>
        <begin position="113"/>
        <end position="167"/>
    </location>
</feature>
<comment type="caution">
    <text evidence="3">The sequence shown here is derived from an EMBL/GenBank/DDBJ whole genome shotgun (WGS) entry which is preliminary data.</text>
</comment>
<dbReference type="EMBL" id="MFUC01000014">
    <property type="protein sequence ID" value="OGI71976.1"/>
    <property type="molecule type" value="Genomic_DNA"/>
</dbReference>
<dbReference type="Gene3D" id="1.10.101.10">
    <property type="entry name" value="PGBD-like superfamily/PGBD"/>
    <property type="match status" value="1"/>
</dbReference>
<dbReference type="SUPFAM" id="SSF47090">
    <property type="entry name" value="PGBD-like"/>
    <property type="match status" value="1"/>
</dbReference>
<evidence type="ECO:0000256" key="1">
    <source>
        <dbReference type="SAM" id="Coils"/>
    </source>
</evidence>
<feature type="coiled-coil region" evidence="1">
    <location>
        <begin position="191"/>
        <end position="218"/>
    </location>
</feature>
<organism evidence="3 4">
    <name type="scientific">Candidatus Nomurabacteria bacterium RIFCSPHIGHO2_02_FULL_38_15</name>
    <dbReference type="NCBI Taxonomy" id="1801752"/>
    <lineage>
        <taxon>Bacteria</taxon>
        <taxon>Candidatus Nomuraibacteriota</taxon>
    </lineage>
</organism>
<name>A0A1F6VQX8_9BACT</name>
<dbReference type="InterPro" id="IPR002477">
    <property type="entry name" value="Peptidoglycan-bd-like"/>
</dbReference>
<evidence type="ECO:0000313" key="4">
    <source>
        <dbReference type="Proteomes" id="UP000179686"/>
    </source>
</evidence>
<keyword evidence="1" id="KW-0175">Coiled coil</keyword>
<dbReference type="STRING" id="1801752.A3J61_01950"/>
<accession>A0A1F6VQX8</accession>
<dbReference type="InterPro" id="IPR036365">
    <property type="entry name" value="PGBD-like_sf"/>
</dbReference>
<sequence>MKKYLKIGLASFVLLIALGVLVEKTFAKEVSSVKQSFNLKTGVCYQTTYYSDLTKSTERGTIRYINGTMYCDIPVSGTNTGDGIYLEENSPIEQSGVVNPFGYIAPKLGEKNNDAVRNIQTVLLEFGIPVVIDGNFGPRTKAGITEFQTKNGLMPSGLFDSATRELMEKKLLGTDTQNPAVETSATDIVSLKNTTTTLEKIKNEITSLSDMLSKLAQQASAIMAGLPK</sequence>
<dbReference type="InterPro" id="IPR036366">
    <property type="entry name" value="PGBDSf"/>
</dbReference>
<gene>
    <name evidence="3" type="ORF">A3J61_01950</name>
</gene>
<evidence type="ECO:0000313" key="3">
    <source>
        <dbReference type="EMBL" id="OGI71976.1"/>
    </source>
</evidence>
<dbReference type="Proteomes" id="UP000179686">
    <property type="component" value="Unassembled WGS sequence"/>
</dbReference>